<keyword evidence="2" id="KW-0812">Transmembrane</keyword>
<accession>A0A4Y8WR45</accession>
<gene>
    <name evidence="5" type="ORF">E4P47_02865</name>
</gene>
<protein>
    <submittedName>
        <fullName evidence="5">VWA domain-containing protein</fullName>
    </submittedName>
</protein>
<evidence type="ECO:0000313" key="5">
    <source>
        <dbReference type="EMBL" id="TFH96172.1"/>
    </source>
</evidence>
<dbReference type="EMBL" id="SPNC01000027">
    <property type="protein sequence ID" value="TFH96172.1"/>
    <property type="molecule type" value="Genomic_DNA"/>
</dbReference>
<comment type="caution">
    <text evidence="5">The sequence shown here is derived from an EMBL/GenBank/DDBJ whole genome shotgun (WGS) entry which is preliminary data.</text>
</comment>
<dbReference type="RefSeq" id="WP_134848842.1">
    <property type="nucleotide sequence ID" value="NZ_CP197400.1"/>
</dbReference>
<sequence length="341" mass="38123">MRFLHPYILFLLIPLGMVAIYLFWRMARQRKELKRFGDTELVRLLMPDLSLRRKLAKEIVLLLAIAMLVMTLARPQMGSKSEKVERQGIELMVAMDISNSMLSNDVKPSRLARAKAIVSKMIDKLGNNKIGLIFFAGDAYVQLPITGDMISAKMFLNNAAPDLIQIQGTALEDAINLAVRSFSSDDQVSKAIVVITDAEDHEGNVISAVEDARKYGVLVDIVGVGSPEGGPIPMPEGGYLQSNEGMVITKLNEQLGMEIATASGGIYVRANDVSQTVKLLQESIEKLDQSELEMTIYSAYNEVYYIPLTLALLLLAVYFVLLDRKNRYFKRIQLFEQKNKK</sequence>
<evidence type="ECO:0000256" key="3">
    <source>
        <dbReference type="ARBA" id="ARBA00022989"/>
    </source>
</evidence>
<dbReference type="AlphaFoldDB" id="A0A4Y8WR45"/>
<dbReference type="SMART" id="SM00327">
    <property type="entry name" value="VWA"/>
    <property type="match status" value="1"/>
</dbReference>
<dbReference type="GeneID" id="66797232"/>
<keyword evidence="1" id="KW-1003">Cell membrane</keyword>
<dbReference type="InterPro" id="IPR036465">
    <property type="entry name" value="vWFA_dom_sf"/>
</dbReference>
<dbReference type="Gene3D" id="3.40.50.410">
    <property type="entry name" value="von Willebrand factor, type A domain"/>
    <property type="match status" value="1"/>
</dbReference>
<keyword evidence="4" id="KW-0472">Membrane</keyword>
<reference evidence="5 6" key="1">
    <citation type="submission" date="2019-03" db="EMBL/GenBank/DDBJ databases">
        <title>Porphyromonas levii Isolated from the Uterus of Dairy Cows.</title>
        <authorList>
            <person name="Francis A.M."/>
        </authorList>
    </citation>
    <scope>NUCLEOTIDE SEQUENCE [LARGE SCALE GENOMIC DNA]</scope>
    <source>
        <strain evidence="5 6">AF5678</strain>
    </source>
</reference>
<dbReference type="OrthoDB" id="6206554at2"/>
<keyword evidence="3" id="KW-1133">Transmembrane helix</keyword>
<keyword evidence="6" id="KW-1185">Reference proteome</keyword>
<dbReference type="PANTHER" id="PTHR22550:SF5">
    <property type="entry name" value="LEUCINE ZIPPER PROTEIN 4"/>
    <property type="match status" value="1"/>
</dbReference>
<evidence type="ECO:0000256" key="4">
    <source>
        <dbReference type="ARBA" id="ARBA00023136"/>
    </source>
</evidence>
<dbReference type="SUPFAM" id="SSF53300">
    <property type="entry name" value="vWA-like"/>
    <property type="match status" value="1"/>
</dbReference>
<evidence type="ECO:0000256" key="1">
    <source>
        <dbReference type="ARBA" id="ARBA00022475"/>
    </source>
</evidence>
<evidence type="ECO:0000313" key="6">
    <source>
        <dbReference type="Proteomes" id="UP000297225"/>
    </source>
</evidence>
<organism evidence="5 6">
    <name type="scientific">Porphyromonas levii</name>
    <dbReference type="NCBI Taxonomy" id="28114"/>
    <lineage>
        <taxon>Bacteria</taxon>
        <taxon>Pseudomonadati</taxon>
        <taxon>Bacteroidota</taxon>
        <taxon>Bacteroidia</taxon>
        <taxon>Bacteroidales</taxon>
        <taxon>Porphyromonadaceae</taxon>
        <taxon>Porphyromonas</taxon>
    </lineage>
</organism>
<dbReference type="InterPro" id="IPR050768">
    <property type="entry name" value="UPF0353/GerABKA_families"/>
</dbReference>
<dbReference type="Proteomes" id="UP000297225">
    <property type="component" value="Unassembled WGS sequence"/>
</dbReference>
<evidence type="ECO:0000256" key="2">
    <source>
        <dbReference type="ARBA" id="ARBA00022692"/>
    </source>
</evidence>
<dbReference type="STRING" id="1122973.GCA_000379925_01668"/>
<dbReference type="PANTHER" id="PTHR22550">
    <property type="entry name" value="SPORE GERMINATION PROTEIN"/>
    <property type="match status" value="1"/>
</dbReference>
<dbReference type="InterPro" id="IPR002035">
    <property type="entry name" value="VWF_A"/>
</dbReference>
<name>A0A4Y8WR45_9PORP</name>
<proteinExistence type="predicted"/>
<dbReference type="PROSITE" id="PS50234">
    <property type="entry name" value="VWFA"/>
    <property type="match status" value="1"/>
</dbReference>
<dbReference type="Pfam" id="PF13519">
    <property type="entry name" value="VWA_2"/>
    <property type="match status" value="1"/>
</dbReference>